<dbReference type="AlphaFoldDB" id="A0A3B3ZQM2"/>
<keyword evidence="2" id="KW-0732">Signal</keyword>
<keyword evidence="1" id="KW-1133">Transmembrane helix</keyword>
<keyword evidence="1" id="KW-0812">Transmembrane</keyword>
<reference evidence="3" key="2">
    <citation type="submission" date="2025-09" db="UniProtKB">
        <authorList>
            <consortium name="Ensembl"/>
        </authorList>
    </citation>
    <scope>IDENTIFICATION</scope>
</reference>
<protein>
    <submittedName>
        <fullName evidence="3">Uncharacterized protein</fullName>
    </submittedName>
</protein>
<reference evidence="3" key="1">
    <citation type="submission" date="2025-08" db="UniProtKB">
        <authorList>
            <consortium name="Ensembl"/>
        </authorList>
    </citation>
    <scope>IDENTIFICATION</scope>
</reference>
<feature type="transmembrane region" description="Helical" evidence="1">
    <location>
        <begin position="32"/>
        <end position="51"/>
    </location>
</feature>
<feature type="chain" id="PRO_5017277744" evidence="2">
    <location>
        <begin position="23"/>
        <end position="80"/>
    </location>
</feature>
<evidence type="ECO:0000256" key="1">
    <source>
        <dbReference type="SAM" id="Phobius"/>
    </source>
</evidence>
<dbReference type="Pfam" id="PF15873">
    <property type="entry name" value="DUF4730"/>
    <property type="match status" value="1"/>
</dbReference>
<name>A0A3B3ZQM2_9GOBI</name>
<organism evidence="3 4">
    <name type="scientific">Periophthalmus magnuspinnatus</name>
    <dbReference type="NCBI Taxonomy" id="409849"/>
    <lineage>
        <taxon>Eukaryota</taxon>
        <taxon>Metazoa</taxon>
        <taxon>Chordata</taxon>
        <taxon>Craniata</taxon>
        <taxon>Vertebrata</taxon>
        <taxon>Euteleostomi</taxon>
        <taxon>Actinopterygii</taxon>
        <taxon>Neopterygii</taxon>
        <taxon>Teleostei</taxon>
        <taxon>Neoteleostei</taxon>
        <taxon>Acanthomorphata</taxon>
        <taxon>Gobiaria</taxon>
        <taxon>Gobiiformes</taxon>
        <taxon>Gobioidei</taxon>
        <taxon>Gobiidae</taxon>
        <taxon>Oxudercinae</taxon>
        <taxon>Periophthalmus</taxon>
    </lineage>
</organism>
<proteinExistence type="predicted"/>
<keyword evidence="4" id="KW-1185">Reference proteome</keyword>
<evidence type="ECO:0000313" key="3">
    <source>
        <dbReference type="Ensembl" id="ENSPMGP00000006794.1"/>
    </source>
</evidence>
<dbReference type="InterPro" id="IPR031742">
    <property type="entry name" value="DUF4730"/>
</dbReference>
<evidence type="ECO:0000256" key="2">
    <source>
        <dbReference type="SAM" id="SignalP"/>
    </source>
</evidence>
<dbReference type="PANTHER" id="PTHR36878">
    <property type="entry name" value="SMALL INTEGRAL MEMBRANE PROTEIN 30"/>
    <property type="match status" value="1"/>
</dbReference>
<dbReference type="Proteomes" id="UP000261520">
    <property type="component" value="Unplaced"/>
</dbReference>
<feature type="signal peptide" evidence="2">
    <location>
        <begin position="1"/>
        <end position="22"/>
    </location>
</feature>
<accession>A0A3B3ZQM2</accession>
<dbReference type="Ensembl" id="ENSPMGT00000007226.1">
    <property type="protein sequence ID" value="ENSPMGP00000006794.1"/>
    <property type="gene ID" value="ENSPMGG00000005674.1"/>
</dbReference>
<keyword evidence="1" id="KW-0472">Membrane</keyword>
<sequence length="80" mass="8741">HLLVSMQILWLFLVCFIPAVEAYDAGDAIAILLGSVLTGVGFCACLGWYAFQDCSHLLPAHLTEKPMPGPHFKIPRCQKG</sequence>
<dbReference type="PANTHER" id="PTHR36878:SF1">
    <property type="entry name" value="SMALL INTEGRAL MEMBRANE PROTEIN 30"/>
    <property type="match status" value="1"/>
</dbReference>
<evidence type="ECO:0000313" key="4">
    <source>
        <dbReference type="Proteomes" id="UP000261520"/>
    </source>
</evidence>